<accession>A0A398AWY8</accession>
<evidence type="ECO:0000259" key="1">
    <source>
        <dbReference type="PROSITE" id="PS51186"/>
    </source>
</evidence>
<keyword evidence="2" id="KW-0808">Transferase</keyword>
<evidence type="ECO:0000313" key="3">
    <source>
        <dbReference type="Proteomes" id="UP000266016"/>
    </source>
</evidence>
<organism evidence="2 3">
    <name type="scientific">Peribacillus asahii</name>
    <dbReference type="NCBI Taxonomy" id="228899"/>
    <lineage>
        <taxon>Bacteria</taxon>
        <taxon>Bacillati</taxon>
        <taxon>Bacillota</taxon>
        <taxon>Bacilli</taxon>
        <taxon>Bacillales</taxon>
        <taxon>Bacillaceae</taxon>
        <taxon>Peribacillus</taxon>
    </lineage>
</organism>
<dbReference type="Proteomes" id="UP000266016">
    <property type="component" value="Unassembled WGS sequence"/>
</dbReference>
<comment type="caution">
    <text evidence="2">The sequence shown here is derived from an EMBL/GenBank/DDBJ whole genome shotgun (WGS) entry which is preliminary data.</text>
</comment>
<gene>
    <name evidence="2" type="ORF">D1953_18575</name>
</gene>
<protein>
    <submittedName>
        <fullName evidence="2">N-acetyltransferase</fullName>
    </submittedName>
</protein>
<dbReference type="EMBL" id="QWVS01000052">
    <property type="protein sequence ID" value="RID82162.1"/>
    <property type="molecule type" value="Genomic_DNA"/>
</dbReference>
<name>A0A398AWY8_9BACI</name>
<dbReference type="Gene3D" id="3.40.630.30">
    <property type="match status" value="1"/>
</dbReference>
<evidence type="ECO:0000313" key="2">
    <source>
        <dbReference type="EMBL" id="RID82162.1"/>
    </source>
</evidence>
<dbReference type="PANTHER" id="PTHR43617">
    <property type="entry name" value="L-AMINO ACID N-ACETYLTRANSFERASE"/>
    <property type="match status" value="1"/>
</dbReference>
<dbReference type="GO" id="GO:0016747">
    <property type="term" value="F:acyltransferase activity, transferring groups other than amino-acyl groups"/>
    <property type="evidence" value="ECO:0007669"/>
    <property type="project" value="InterPro"/>
</dbReference>
<proteinExistence type="predicted"/>
<sequence>MNIRKATEEDVTDIAHVHVETWRSTYAGIIPDDYLNSLTIESRAKHWRRNLKTIHSAIFVAENADGEIIGFAAGGTEQTRDPVYQGEIYAIYILKEYQRQGIGKQLIKPILDIFITKEYKNVVIWALEENVHRVFYSSMGGQLIASKPISIYEKELIQVAYAWENIHDLMRAVTV</sequence>
<dbReference type="RefSeq" id="WP_119118643.1">
    <property type="nucleotide sequence ID" value="NZ_QWVS01000052.1"/>
</dbReference>
<dbReference type="AlphaFoldDB" id="A0A398AWY8"/>
<dbReference type="PANTHER" id="PTHR43617:SF30">
    <property type="entry name" value="HISTONE ACETYLTRANSFERASE"/>
    <property type="match status" value="1"/>
</dbReference>
<dbReference type="InterPro" id="IPR000182">
    <property type="entry name" value="GNAT_dom"/>
</dbReference>
<dbReference type="SUPFAM" id="SSF55729">
    <property type="entry name" value="Acyl-CoA N-acyltransferases (Nat)"/>
    <property type="match status" value="1"/>
</dbReference>
<feature type="domain" description="N-acetyltransferase" evidence="1">
    <location>
        <begin position="1"/>
        <end position="157"/>
    </location>
</feature>
<dbReference type="InterPro" id="IPR016181">
    <property type="entry name" value="Acyl_CoA_acyltransferase"/>
</dbReference>
<dbReference type="CDD" id="cd04301">
    <property type="entry name" value="NAT_SF"/>
    <property type="match status" value="1"/>
</dbReference>
<keyword evidence="3" id="KW-1185">Reference proteome</keyword>
<reference evidence="2 3" key="1">
    <citation type="submission" date="2018-08" db="EMBL/GenBank/DDBJ databases">
        <title>Bacillus jemisoniae sp. nov., Bacillus chryseoplanitiae sp. nov., Bacillus resnikiae sp. nov., and Bacillus frankliniae sp. nov., isolated from Viking spacecraft and associated surfaces.</title>
        <authorList>
            <person name="Seuylemezian A."/>
            <person name="Vaishampayan P."/>
        </authorList>
    </citation>
    <scope>NUCLEOTIDE SEQUENCE [LARGE SCALE GENOMIC DNA]</scope>
    <source>
        <strain evidence="2 3">MA001</strain>
    </source>
</reference>
<dbReference type="Pfam" id="PF00583">
    <property type="entry name" value="Acetyltransf_1"/>
    <property type="match status" value="1"/>
</dbReference>
<dbReference type="PROSITE" id="PS51186">
    <property type="entry name" value="GNAT"/>
    <property type="match status" value="1"/>
</dbReference>
<dbReference type="InterPro" id="IPR050276">
    <property type="entry name" value="MshD_Acetyltransferase"/>
</dbReference>